<sequence length="496" mass="56861">MKIFYLLVSGSIIWFIFISVSGADAVQKQTIAGRMHAGKHTVAVPSVQASFMQEAWIDNKPVIDAGKYAMYPVYILNFERSFYTNTVTIQSESPLCSPDFSIAEGDTNSCLRLQYPSSNSGQSEITKFFFDKDECPELRPTHLLFWVKSDRESGRLGVSVWSDNVYQDVNVTFVDVSDYAAINHDWSLVSIPLKDFGFELNAQTDPCICFVPFSKNDSGVVFVDDIRLYRIEPADSLENMKSKIKSSLRNRFFLRTAGIFTSYSNYTDYMSFHSARCCNMVYADLRLILNHDDPLKDPVMTIVFSNKNEFNLFLQDIGFNPGKVRGIYISGYGYNLICSYIDANDDEAFVYSSLVHETAHLVLHSYLDRVNIPLWLDEGIAQYYECNTSEYGNISREDKQRRQKYLNSLSECRLSLLLQSFDRKYTNDVYPLGAKYLYAYSFVTYLYHNNFMAKVIANINAGMSSEQALTNACGTSITELEKNWHLYLQRNKDIFR</sequence>
<name>A0A3A4RGY9_9BACT</name>
<evidence type="ECO:0000313" key="2">
    <source>
        <dbReference type="EMBL" id="RJP60801.1"/>
    </source>
</evidence>
<proteinExistence type="predicted"/>
<reference evidence="2 3" key="1">
    <citation type="journal article" date="2017" name="ISME J.">
        <title>Energy and carbon metabolisms in a deep terrestrial subsurface fluid microbial community.</title>
        <authorList>
            <person name="Momper L."/>
            <person name="Jungbluth S.P."/>
            <person name="Lee M.D."/>
            <person name="Amend J.P."/>
        </authorList>
    </citation>
    <scope>NUCLEOTIDE SEQUENCE [LARGE SCALE GENOMIC DNA]</scope>
    <source>
        <strain evidence="2">SURF_26</strain>
    </source>
</reference>
<dbReference type="SUPFAM" id="SSF49785">
    <property type="entry name" value="Galactose-binding domain-like"/>
    <property type="match status" value="1"/>
</dbReference>
<evidence type="ECO:0000313" key="3">
    <source>
        <dbReference type="Proteomes" id="UP000266426"/>
    </source>
</evidence>
<dbReference type="AlphaFoldDB" id="A0A3A4RGY9"/>
<protein>
    <recommendedName>
        <fullName evidence="1">Peptidase MA-like domain-containing protein</fullName>
    </recommendedName>
</protein>
<dbReference type="EMBL" id="QZJZ01000022">
    <property type="protein sequence ID" value="RJP60801.1"/>
    <property type="molecule type" value="Genomic_DNA"/>
</dbReference>
<accession>A0A3A4RGY9</accession>
<dbReference type="InterPro" id="IPR008979">
    <property type="entry name" value="Galactose-bd-like_sf"/>
</dbReference>
<evidence type="ECO:0000259" key="1">
    <source>
        <dbReference type="Pfam" id="PF13485"/>
    </source>
</evidence>
<feature type="domain" description="Peptidase MA-like" evidence="1">
    <location>
        <begin position="333"/>
        <end position="488"/>
    </location>
</feature>
<dbReference type="Proteomes" id="UP000266426">
    <property type="component" value="Unassembled WGS sequence"/>
</dbReference>
<dbReference type="InterPro" id="IPR039568">
    <property type="entry name" value="Peptidase_MA-like_dom"/>
</dbReference>
<dbReference type="Gene3D" id="2.60.120.430">
    <property type="entry name" value="Galactose-binding lectin"/>
    <property type="match status" value="1"/>
</dbReference>
<organism evidence="2 3">
    <name type="scientific">Candidatus Auribacter fodinae</name>
    <dbReference type="NCBI Taxonomy" id="2093366"/>
    <lineage>
        <taxon>Bacteria</taxon>
        <taxon>Pseudomonadati</taxon>
        <taxon>Candidatus Auribacterota</taxon>
        <taxon>Candidatus Auribacteria</taxon>
        <taxon>Candidatus Auribacterales</taxon>
        <taxon>Candidatus Auribacteraceae</taxon>
        <taxon>Candidatus Auribacter</taxon>
    </lineage>
</organism>
<gene>
    <name evidence="2" type="ORF">C4541_03440</name>
</gene>
<comment type="caution">
    <text evidence="2">The sequence shown here is derived from an EMBL/GenBank/DDBJ whole genome shotgun (WGS) entry which is preliminary data.</text>
</comment>
<dbReference type="Pfam" id="PF13485">
    <property type="entry name" value="Peptidase_MA_2"/>
    <property type="match status" value="1"/>
</dbReference>